<organism evidence="2 4">
    <name type="scientific">Legionella steigerwaltii</name>
    <dbReference type="NCBI Taxonomy" id="460"/>
    <lineage>
        <taxon>Bacteria</taxon>
        <taxon>Pseudomonadati</taxon>
        <taxon>Pseudomonadota</taxon>
        <taxon>Gammaproteobacteria</taxon>
        <taxon>Legionellales</taxon>
        <taxon>Legionellaceae</taxon>
        <taxon>Legionella</taxon>
    </lineage>
</organism>
<dbReference type="EMBL" id="UGOY01000001">
    <property type="protein sequence ID" value="STY23553.1"/>
    <property type="molecule type" value="Genomic_DNA"/>
</dbReference>
<dbReference type="AlphaFoldDB" id="A0A378L9R7"/>
<keyword evidence="3" id="KW-1185">Reference proteome</keyword>
<evidence type="ECO:0000313" key="3">
    <source>
        <dbReference type="Proteomes" id="UP000054820"/>
    </source>
</evidence>
<evidence type="ECO:0000313" key="4">
    <source>
        <dbReference type="Proteomes" id="UP000255110"/>
    </source>
</evidence>
<dbReference type="RefSeq" id="WP_058478455.1">
    <property type="nucleotide sequence ID" value="NZ_CAAAIO010000042.1"/>
</dbReference>
<accession>A0A378L9R7</accession>
<reference evidence="1 3" key="1">
    <citation type="submission" date="2015-11" db="EMBL/GenBank/DDBJ databases">
        <title>Genomic analysis of 38 Legionella species identifies large and diverse effector repertoires.</title>
        <authorList>
            <person name="Burstein D."/>
            <person name="Amaro F."/>
            <person name="Zusman T."/>
            <person name="Lifshitz Z."/>
            <person name="Cohen O."/>
            <person name="Gilbert J.A."/>
            <person name="Pupko T."/>
            <person name="Shuman H.A."/>
            <person name="Segal G."/>
        </authorList>
    </citation>
    <scope>NUCLEOTIDE SEQUENCE [LARGE SCALE GENOMIC DNA]</scope>
    <source>
        <strain evidence="1 3">SC-18-C9</strain>
    </source>
</reference>
<dbReference type="Proteomes" id="UP000054820">
    <property type="component" value="Unassembled WGS sequence"/>
</dbReference>
<dbReference type="EMBL" id="LNYZ01000032">
    <property type="protein sequence ID" value="KTD71525.1"/>
    <property type="molecule type" value="Genomic_DNA"/>
</dbReference>
<evidence type="ECO:0000313" key="1">
    <source>
        <dbReference type="EMBL" id="KTD71525.1"/>
    </source>
</evidence>
<protein>
    <submittedName>
        <fullName evidence="2">Uncharacterized protein</fullName>
    </submittedName>
</protein>
<sequence length="412" mass="47626">MKNSELLQIAREACAYARKHIIESETTPQIQFYEENADLFADMAEQRKEQLKKKYAEQYKNRLAAGRQESDIFAFLEVLDRGILQDKIADMRKHADKLWEAFCTKKDIDINSELSDSIRNHALEYFVTKIGIGNCGEFSRLAFIYIQQKYPEQLEQMNLTVLGVNRGRHLVVSLGDDDNRVICDPTLDLVFELNEEPQKLHDFSQSQGNTYSPYNPEFHELSKLEIHHPEGLLDPKVIEELYQFGDETDEFKVFLSTRARKIEEKPNEHQTFEDICKNAIKTEYKEPGDSASIDDKLKYALQSYIKKRAEEAQVVSKSGVSYDEKNTRLDNIHALAIFKHALMWMKSGYSAGDKICTAQKVIDILNGERTELITEDELKILKDGRLGADTKTYLDRLENMCETQENLKVKKD</sequence>
<dbReference type="OrthoDB" id="5651697at2"/>
<evidence type="ECO:0000313" key="2">
    <source>
        <dbReference type="EMBL" id="STY23553.1"/>
    </source>
</evidence>
<name>A0A378L9R7_9GAMM</name>
<reference evidence="2 4" key="2">
    <citation type="submission" date="2018-06" db="EMBL/GenBank/DDBJ databases">
        <authorList>
            <consortium name="Pathogen Informatics"/>
            <person name="Doyle S."/>
        </authorList>
    </citation>
    <scope>NUCLEOTIDE SEQUENCE [LARGE SCALE GENOMIC DNA]</scope>
    <source>
        <strain evidence="2 4">NCTC11991</strain>
    </source>
</reference>
<gene>
    <name evidence="1" type="ORF">Lstg_2934</name>
    <name evidence="2" type="ORF">NCTC11991_02161</name>
</gene>
<dbReference type="Proteomes" id="UP000255110">
    <property type="component" value="Unassembled WGS sequence"/>
</dbReference>
<proteinExistence type="predicted"/>